<reference evidence="1" key="1">
    <citation type="submission" date="2020-11" db="EMBL/GenBank/DDBJ databases">
        <authorList>
            <person name="Tran Van P."/>
        </authorList>
    </citation>
    <scope>NUCLEOTIDE SEQUENCE</scope>
</reference>
<gene>
    <name evidence="1" type="ORF">TPSB3V08_LOCUS9624</name>
</gene>
<sequence length="132" mass="14343">MAMATGASDSRTRLVTRLIASPVDVNKRIVFGIAQVENNWSSSSECSCYYTRTDNVAGAAIGEITGWDADSSHWVGDMAEEVYPHLRRGRGENHFGKITLSTFDRDSNLELPVIGSLVYCDSSALDHAATEA</sequence>
<name>A0A7R9HA46_TIMPO</name>
<dbReference type="EMBL" id="OD007830">
    <property type="protein sequence ID" value="CAD7414367.1"/>
    <property type="molecule type" value="Genomic_DNA"/>
</dbReference>
<evidence type="ECO:0000313" key="1">
    <source>
        <dbReference type="EMBL" id="CAD7414367.1"/>
    </source>
</evidence>
<accession>A0A7R9HA46</accession>
<organism evidence="1">
    <name type="scientific">Timema poppense</name>
    <name type="common">Walking stick</name>
    <dbReference type="NCBI Taxonomy" id="170557"/>
    <lineage>
        <taxon>Eukaryota</taxon>
        <taxon>Metazoa</taxon>
        <taxon>Ecdysozoa</taxon>
        <taxon>Arthropoda</taxon>
        <taxon>Hexapoda</taxon>
        <taxon>Insecta</taxon>
        <taxon>Pterygota</taxon>
        <taxon>Neoptera</taxon>
        <taxon>Polyneoptera</taxon>
        <taxon>Phasmatodea</taxon>
        <taxon>Timematodea</taxon>
        <taxon>Timematoidea</taxon>
        <taxon>Timematidae</taxon>
        <taxon>Timema</taxon>
    </lineage>
</organism>
<proteinExistence type="predicted"/>
<protein>
    <submittedName>
        <fullName evidence="1">Uncharacterized protein</fullName>
    </submittedName>
</protein>
<dbReference type="AlphaFoldDB" id="A0A7R9HA46"/>